<dbReference type="AlphaFoldDB" id="A0A9E8Y9J2"/>
<dbReference type="InterPro" id="IPR001750">
    <property type="entry name" value="ND/Mrp_TM"/>
</dbReference>
<keyword evidence="13 18" id="KW-0520">NAD</keyword>
<reference evidence="20" key="1">
    <citation type="submission" date="2022-09" db="EMBL/GenBank/DDBJ databases">
        <authorList>
            <person name="Selvaraj P."/>
            <person name="John J.S."/>
            <person name="AbdulAzeez S."/>
            <person name="Borgio J.F."/>
        </authorList>
    </citation>
    <scope>NUCLEOTIDE SEQUENCE</scope>
</reference>
<evidence type="ECO:0000256" key="3">
    <source>
        <dbReference type="ARBA" id="ARBA00007012"/>
    </source>
</evidence>
<evidence type="ECO:0000256" key="15">
    <source>
        <dbReference type="ARBA" id="ARBA00023128"/>
    </source>
</evidence>
<dbReference type="PANTHER" id="PTHR46552:SF1">
    <property type="entry name" value="NADH-UBIQUINONE OXIDOREDUCTASE CHAIN 2"/>
    <property type="match status" value="1"/>
</dbReference>
<evidence type="ECO:0000256" key="8">
    <source>
        <dbReference type="ARBA" id="ARBA00022692"/>
    </source>
</evidence>
<evidence type="ECO:0000256" key="14">
    <source>
        <dbReference type="ARBA" id="ARBA00023075"/>
    </source>
</evidence>
<keyword evidence="10 18" id="KW-1278">Translocase</keyword>
<keyword evidence="12 18" id="KW-1133">Transmembrane helix</keyword>
<comment type="similarity">
    <text evidence="3 18">Belongs to the complex I subunit 2 family.</text>
</comment>
<name>A0A9E8Y9J2_9HEMI</name>
<keyword evidence="15 18" id="KW-0496">Mitochondrion</keyword>
<feature type="transmembrane region" description="Helical" evidence="18">
    <location>
        <begin position="309"/>
        <end position="330"/>
    </location>
</feature>
<keyword evidence="16 18" id="KW-0472">Membrane</keyword>
<dbReference type="GO" id="GO:0005743">
    <property type="term" value="C:mitochondrial inner membrane"/>
    <property type="evidence" value="ECO:0007669"/>
    <property type="project" value="UniProtKB-SubCell"/>
</dbReference>
<organism evidence="20">
    <name type="scientific">Polididus armatissimus</name>
    <dbReference type="NCBI Taxonomy" id="1524522"/>
    <lineage>
        <taxon>Eukaryota</taxon>
        <taxon>Metazoa</taxon>
        <taxon>Ecdysozoa</taxon>
        <taxon>Arthropoda</taxon>
        <taxon>Hexapoda</taxon>
        <taxon>Insecta</taxon>
        <taxon>Pterygota</taxon>
        <taxon>Neoptera</taxon>
        <taxon>Paraneoptera</taxon>
        <taxon>Hemiptera</taxon>
        <taxon>Heteroptera</taxon>
        <taxon>Panheteroptera</taxon>
        <taxon>Cimicomorpha</taxon>
        <taxon>Reduviidae</taxon>
        <taxon>Harpactorinae</taxon>
        <taxon>Harpactorini</taxon>
        <taxon>Polididus</taxon>
    </lineage>
</organism>
<evidence type="ECO:0000256" key="6">
    <source>
        <dbReference type="ARBA" id="ARBA00022448"/>
    </source>
</evidence>
<keyword evidence="6" id="KW-0813">Transport</keyword>
<comment type="function">
    <text evidence="1">Core subunit of the mitochondrial membrane respiratory chain NADH dehydrogenase (Complex I) that is believed to belong to the minimal assembly required for catalysis. Complex I functions in the transfer of electrons from NADH to the respiratory chain. The immediate electron acceptor for the enzyme is believed to be ubiquinone.</text>
</comment>
<keyword evidence="11 18" id="KW-0249">Electron transport</keyword>
<dbReference type="EMBL" id="OP562891">
    <property type="protein sequence ID" value="WAJ48468.1"/>
    <property type="molecule type" value="Genomic_DNA"/>
</dbReference>
<evidence type="ECO:0000256" key="7">
    <source>
        <dbReference type="ARBA" id="ARBA00022660"/>
    </source>
</evidence>
<evidence type="ECO:0000256" key="11">
    <source>
        <dbReference type="ARBA" id="ARBA00022982"/>
    </source>
</evidence>
<evidence type="ECO:0000256" key="16">
    <source>
        <dbReference type="ARBA" id="ARBA00023136"/>
    </source>
</evidence>
<dbReference type="GO" id="GO:0008137">
    <property type="term" value="F:NADH dehydrogenase (ubiquinone) activity"/>
    <property type="evidence" value="ECO:0007669"/>
    <property type="project" value="UniProtKB-EC"/>
</dbReference>
<comment type="subcellular location">
    <subcellularLocation>
        <location evidence="2 18">Mitochondrion inner membrane</location>
        <topology evidence="2 18">Multi-pass membrane protein</topology>
    </subcellularLocation>
</comment>
<geneLocation type="mitochondrion" evidence="20"/>
<evidence type="ECO:0000256" key="10">
    <source>
        <dbReference type="ARBA" id="ARBA00022967"/>
    </source>
</evidence>
<comment type="catalytic activity">
    <reaction evidence="17 18">
        <text>a ubiquinone + NADH + 5 H(+)(in) = a ubiquinol + NAD(+) + 4 H(+)(out)</text>
        <dbReference type="Rhea" id="RHEA:29091"/>
        <dbReference type="Rhea" id="RHEA-COMP:9565"/>
        <dbReference type="Rhea" id="RHEA-COMP:9566"/>
        <dbReference type="ChEBI" id="CHEBI:15378"/>
        <dbReference type="ChEBI" id="CHEBI:16389"/>
        <dbReference type="ChEBI" id="CHEBI:17976"/>
        <dbReference type="ChEBI" id="CHEBI:57540"/>
        <dbReference type="ChEBI" id="CHEBI:57945"/>
        <dbReference type="EC" id="7.1.1.2"/>
    </reaction>
</comment>
<keyword evidence="8 18" id="KW-0812">Transmembrane</keyword>
<protein>
    <recommendedName>
        <fullName evidence="5 18">NADH-ubiquinone oxidoreductase chain 2</fullName>
        <ecNumber evidence="4 18">7.1.1.2</ecNumber>
    </recommendedName>
</protein>
<dbReference type="GO" id="GO:0006120">
    <property type="term" value="P:mitochondrial electron transport, NADH to ubiquinone"/>
    <property type="evidence" value="ECO:0007669"/>
    <property type="project" value="InterPro"/>
</dbReference>
<feature type="domain" description="NADH:quinone oxidoreductase/Mrp antiporter transmembrane" evidence="19">
    <location>
        <begin position="23"/>
        <end position="282"/>
    </location>
</feature>
<evidence type="ECO:0000256" key="18">
    <source>
        <dbReference type="RuleBase" id="RU003403"/>
    </source>
</evidence>
<dbReference type="EC" id="7.1.1.2" evidence="4 18"/>
<evidence type="ECO:0000256" key="2">
    <source>
        <dbReference type="ARBA" id="ARBA00004448"/>
    </source>
</evidence>
<evidence type="ECO:0000256" key="12">
    <source>
        <dbReference type="ARBA" id="ARBA00022989"/>
    </source>
</evidence>
<evidence type="ECO:0000313" key="20">
    <source>
        <dbReference type="EMBL" id="WAJ48468.1"/>
    </source>
</evidence>
<dbReference type="Pfam" id="PF00361">
    <property type="entry name" value="Proton_antipo_M"/>
    <property type="match status" value="1"/>
</dbReference>
<proteinExistence type="inferred from homology"/>
<evidence type="ECO:0000259" key="19">
    <source>
        <dbReference type="Pfam" id="PF00361"/>
    </source>
</evidence>
<evidence type="ECO:0000256" key="1">
    <source>
        <dbReference type="ARBA" id="ARBA00003257"/>
    </source>
</evidence>
<evidence type="ECO:0000256" key="9">
    <source>
        <dbReference type="ARBA" id="ARBA00022792"/>
    </source>
</evidence>
<dbReference type="InterPro" id="IPR003917">
    <property type="entry name" value="NADH_UbQ_OxRdtase_chain2"/>
</dbReference>
<feature type="transmembrane region" description="Helical" evidence="18">
    <location>
        <begin position="57"/>
        <end position="76"/>
    </location>
</feature>
<dbReference type="InterPro" id="IPR050175">
    <property type="entry name" value="Complex_I_Subunit_2"/>
</dbReference>
<evidence type="ECO:0000256" key="4">
    <source>
        <dbReference type="ARBA" id="ARBA00012944"/>
    </source>
</evidence>
<dbReference type="PRINTS" id="PR01436">
    <property type="entry name" value="NADHDHGNASE2"/>
</dbReference>
<feature type="transmembrane region" description="Helical" evidence="18">
    <location>
        <begin position="195"/>
        <end position="215"/>
    </location>
</feature>
<gene>
    <name evidence="20" type="primary">nad2</name>
</gene>
<keyword evidence="7 18" id="KW-0679">Respiratory chain</keyword>
<comment type="function">
    <text evidence="18">Core subunit of the mitochondrial membrane respiratory chain NADH dehydrogenase (Complex I) which catalyzes electron transfer from NADH through the respiratory chain, using ubiquinone as an electron acceptor. Essential for the catalytic activity and assembly of complex I.</text>
</comment>
<evidence type="ECO:0000256" key="5">
    <source>
        <dbReference type="ARBA" id="ARBA00021008"/>
    </source>
</evidence>
<feature type="transmembrane region" description="Helical" evidence="18">
    <location>
        <begin position="82"/>
        <end position="101"/>
    </location>
</feature>
<feature type="transmembrane region" description="Helical" evidence="18">
    <location>
        <begin position="235"/>
        <end position="257"/>
    </location>
</feature>
<evidence type="ECO:0000256" key="17">
    <source>
        <dbReference type="ARBA" id="ARBA00049551"/>
    </source>
</evidence>
<accession>A0A9E8Y9J2</accession>
<evidence type="ECO:0000256" key="13">
    <source>
        <dbReference type="ARBA" id="ARBA00023027"/>
    </source>
</evidence>
<dbReference type="PANTHER" id="PTHR46552">
    <property type="entry name" value="NADH-UBIQUINONE OXIDOREDUCTASE CHAIN 2"/>
    <property type="match status" value="1"/>
</dbReference>
<keyword evidence="14 18" id="KW-0830">Ubiquinone</keyword>
<feature type="transmembrane region" description="Helical" evidence="18">
    <location>
        <begin position="269"/>
        <end position="289"/>
    </location>
</feature>
<feature type="transmembrane region" description="Helical" evidence="18">
    <location>
        <begin position="27"/>
        <end position="45"/>
    </location>
</feature>
<keyword evidence="9 18" id="KW-0999">Mitochondrion inner membrane</keyword>
<sequence length="332" mass="38054">MLNFSKVLFMTMMVFGTSVSLTSSTWIGMWMGLELNMISFIPLIYKYKVNSTYESCMIYFLIQSTGSILMLVSVLNNALAAISPYVASELFFTMLMISMLMKMGVPPFHFWLPEILNKMSWLNCMVLITWQKIAPLFILSFIVNNQLMPIIVLMAVLVGAIGGLNQTSIRKIVGYSSINHMGWMISCMKIDSNMWVTYFLFYSTLNGMLIYVFNHLNASHMNQFSNHEMKFSEKILITSLLMSLGGLPPFLGFLPKWMVIQSMIMDKSFFMLIVMLMTSLITLLYYIRLTSSIMLINSSTMKWMSFKSLKIQIVLTMMLINMSIPVLVAFSF</sequence>